<protein>
    <submittedName>
        <fullName evidence="1">Uncharacterized protein</fullName>
    </submittedName>
</protein>
<accession>A0ABQ9XPP3</accession>
<organism evidence="1 2">
    <name type="scientific">Blattamonas nauphoetae</name>
    <dbReference type="NCBI Taxonomy" id="2049346"/>
    <lineage>
        <taxon>Eukaryota</taxon>
        <taxon>Metamonada</taxon>
        <taxon>Preaxostyla</taxon>
        <taxon>Oxymonadida</taxon>
        <taxon>Blattamonas</taxon>
    </lineage>
</organism>
<comment type="caution">
    <text evidence="1">The sequence shown here is derived from an EMBL/GenBank/DDBJ whole genome shotgun (WGS) entry which is preliminary data.</text>
</comment>
<gene>
    <name evidence="1" type="ORF">BLNAU_10720</name>
</gene>
<proteinExistence type="predicted"/>
<name>A0ABQ9XPP3_9EUKA</name>
<sequence>MKSQPALDVSLEAKAVKFLKSVDLNCQKLADAFLNHFGRTTDESLVNFIQSVVVLISTPSQAIITTTMEILNNLFRNSSAEVRLALVKANLIPQLIITLNPLSLSRADSQEFHVNLLTVISHSVWLAFPNTLAQLRIEDGNGPQTVHETILKQVLVPSEKYICHLCANLFSIVDGQLSTHFLELLTQLLQICLYYQPTMEIVLHMPVVLTIPCCLTFIDNDYSIWLFLSEINSIQRDWNETRRDQHQMWKIVHRLLRMEGIEDVIEAKLRNDRNRYTGACIVDSSIKWNNLLGMNLPRRG</sequence>
<keyword evidence="2" id="KW-1185">Reference proteome</keyword>
<dbReference type="Proteomes" id="UP001281761">
    <property type="component" value="Unassembled WGS sequence"/>
</dbReference>
<dbReference type="EMBL" id="JARBJD010000079">
    <property type="protein sequence ID" value="KAK2954388.1"/>
    <property type="molecule type" value="Genomic_DNA"/>
</dbReference>
<evidence type="ECO:0000313" key="2">
    <source>
        <dbReference type="Proteomes" id="UP001281761"/>
    </source>
</evidence>
<evidence type="ECO:0000313" key="1">
    <source>
        <dbReference type="EMBL" id="KAK2954388.1"/>
    </source>
</evidence>
<reference evidence="1 2" key="1">
    <citation type="journal article" date="2022" name="bioRxiv">
        <title>Genomics of Preaxostyla Flagellates Illuminates Evolutionary Transitions and the Path Towards Mitochondrial Loss.</title>
        <authorList>
            <person name="Novak L.V.F."/>
            <person name="Treitli S.C."/>
            <person name="Pyrih J."/>
            <person name="Halakuc P."/>
            <person name="Pipaliya S.V."/>
            <person name="Vacek V."/>
            <person name="Brzon O."/>
            <person name="Soukal P."/>
            <person name="Eme L."/>
            <person name="Dacks J.B."/>
            <person name="Karnkowska A."/>
            <person name="Elias M."/>
            <person name="Hampl V."/>
        </authorList>
    </citation>
    <scope>NUCLEOTIDE SEQUENCE [LARGE SCALE GENOMIC DNA]</scope>
    <source>
        <strain evidence="1">NAU3</strain>
        <tissue evidence="1">Gut</tissue>
    </source>
</reference>